<dbReference type="InterPro" id="IPR046341">
    <property type="entry name" value="SET_dom_sf"/>
</dbReference>
<protein>
    <submittedName>
        <fullName evidence="7">SET and zf-MYND domain-containing protein</fullName>
    </submittedName>
</protein>
<dbReference type="InterPro" id="IPR050869">
    <property type="entry name" value="H3K4_H4K5_MeTrfase"/>
</dbReference>
<dbReference type="OrthoDB" id="265717at2759"/>
<dbReference type="PANTHER" id="PTHR12197:SF251">
    <property type="entry name" value="EG:BACR7C10.4 PROTEIN"/>
    <property type="match status" value="1"/>
</dbReference>
<evidence type="ECO:0000256" key="2">
    <source>
        <dbReference type="ARBA" id="ARBA00022771"/>
    </source>
</evidence>
<keyword evidence="1" id="KW-0479">Metal-binding</keyword>
<dbReference type="PANTHER" id="PTHR12197">
    <property type="entry name" value="HISTONE-LYSINE N-METHYLTRANSFERASE SMYD"/>
    <property type="match status" value="1"/>
</dbReference>
<feature type="domain" description="MYND-type" evidence="6">
    <location>
        <begin position="64"/>
        <end position="103"/>
    </location>
</feature>
<proteinExistence type="predicted"/>
<dbReference type="SUPFAM" id="SSF82199">
    <property type="entry name" value="SET domain"/>
    <property type="match status" value="1"/>
</dbReference>
<sequence>MYQCQTSSGTIFSDAELHKGFAVRLLPGKGRHLVATRWFNPGAVVLQQDPYVSVLSDERTPGFCDFCFRPCERPLRCTRSKLARYCCKEHQRLAWVAGYKMECEALVRCAPRVPPPTVRLAARLLWRRARCGGINGLWRLEHHWDELDDRRKQLYAQMAVVTWWVARWGTWPGFRTVAQLLSLLSCNCHTVCDEELRPLGVALYPTGALVNHSCSPSTVQTFHGSTLELRALRQLAPGDEITIAYIELAATRQERRETLADSYFF</sequence>
<evidence type="ECO:0000256" key="1">
    <source>
        <dbReference type="ARBA" id="ARBA00022723"/>
    </source>
</evidence>
<dbReference type="Proteomes" id="UP000001058">
    <property type="component" value="Unassembled WGS sequence"/>
</dbReference>
<keyword evidence="2 4" id="KW-0863">Zinc-finger</keyword>
<dbReference type="InterPro" id="IPR001214">
    <property type="entry name" value="SET_dom"/>
</dbReference>
<evidence type="ECO:0000259" key="6">
    <source>
        <dbReference type="PROSITE" id="PS50865"/>
    </source>
</evidence>
<dbReference type="STRING" id="3068.D8UDD9"/>
<dbReference type="FunCoup" id="D8UDD9">
    <property type="interactions" value="462"/>
</dbReference>
<evidence type="ECO:0000256" key="3">
    <source>
        <dbReference type="ARBA" id="ARBA00022833"/>
    </source>
</evidence>
<keyword evidence="3" id="KW-0862">Zinc</keyword>
<reference evidence="7 8" key="1">
    <citation type="journal article" date="2010" name="Science">
        <title>Genomic analysis of organismal complexity in the multicellular green alga Volvox carteri.</title>
        <authorList>
            <person name="Prochnik S.E."/>
            <person name="Umen J."/>
            <person name="Nedelcu A.M."/>
            <person name="Hallmann A."/>
            <person name="Miller S.M."/>
            <person name="Nishii I."/>
            <person name="Ferris P."/>
            <person name="Kuo A."/>
            <person name="Mitros T."/>
            <person name="Fritz-Laylin L.K."/>
            <person name="Hellsten U."/>
            <person name="Chapman J."/>
            <person name="Simakov O."/>
            <person name="Rensing S.A."/>
            <person name="Terry A."/>
            <person name="Pangilinan J."/>
            <person name="Kapitonov V."/>
            <person name="Jurka J."/>
            <person name="Salamov A."/>
            <person name="Shapiro H."/>
            <person name="Schmutz J."/>
            <person name="Grimwood J."/>
            <person name="Lindquist E."/>
            <person name="Lucas S."/>
            <person name="Grigoriev I.V."/>
            <person name="Schmitt R."/>
            <person name="Kirk D."/>
            <person name="Rokhsar D.S."/>
        </authorList>
    </citation>
    <scope>NUCLEOTIDE SEQUENCE [LARGE SCALE GENOMIC DNA]</scope>
    <source>
        <strain evidence="8">f. Nagariensis / Eve</strain>
    </source>
</reference>
<dbReference type="InParanoid" id="D8UDD9"/>
<dbReference type="Pfam" id="PF01753">
    <property type="entry name" value="zf-MYND"/>
    <property type="match status" value="1"/>
</dbReference>
<dbReference type="eggNOG" id="KOG2084">
    <property type="taxonomic scope" value="Eukaryota"/>
</dbReference>
<dbReference type="GO" id="GO:0005634">
    <property type="term" value="C:nucleus"/>
    <property type="evidence" value="ECO:0007669"/>
    <property type="project" value="TreeGrafter"/>
</dbReference>
<dbReference type="PROSITE" id="PS50280">
    <property type="entry name" value="SET"/>
    <property type="match status" value="1"/>
</dbReference>
<evidence type="ECO:0000313" key="8">
    <source>
        <dbReference type="Proteomes" id="UP000001058"/>
    </source>
</evidence>
<gene>
    <name evidence="7" type="primary">SMYD2</name>
    <name evidence="7" type="ORF">VOLCADRAFT_67194</name>
</gene>
<dbReference type="RefSeq" id="XP_002956692.1">
    <property type="nucleotide sequence ID" value="XM_002956646.1"/>
</dbReference>
<dbReference type="GeneID" id="9619978"/>
<dbReference type="EMBL" id="GL378384">
    <property type="protein sequence ID" value="EFJ42294.1"/>
    <property type="molecule type" value="Genomic_DNA"/>
</dbReference>
<dbReference type="Gene3D" id="2.170.270.10">
    <property type="entry name" value="SET domain"/>
    <property type="match status" value="1"/>
</dbReference>
<dbReference type="Pfam" id="PF00856">
    <property type="entry name" value="SET"/>
    <property type="match status" value="1"/>
</dbReference>
<dbReference type="Gene3D" id="6.10.140.2220">
    <property type="match status" value="1"/>
</dbReference>
<evidence type="ECO:0000313" key="7">
    <source>
        <dbReference type="EMBL" id="EFJ42294.1"/>
    </source>
</evidence>
<dbReference type="Gene3D" id="1.10.220.160">
    <property type="match status" value="1"/>
</dbReference>
<accession>D8UDD9</accession>
<dbReference type="GO" id="GO:0008270">
    <property type="term" value="F:zinc ion binding"/>
    <property type="evidence" value="ECO:0007669"/>
    <property type="project" value="UniProtKB-KW"/>
</dbReference>
<evidence type="ECO:0000259" key="5">
    <source>
        <dbReference type="PROSITE" id="PS50280"/>
    </source>
</evidence>
<feature type="domain" description="SET" evidence="5">
    <location>
        <begin position="19"/>
        <end position="246"/>
    </location>
</feature>
<dbReference type="KEGG" id="vcn:VOLCADRAFT_67194"/>
<organism evidence="8">
    <name type="scientific">Volvox carteri f. nagariensis</name>
    <dbReference type="NCBI Taxonomy" id="3068"/>
    <lineage>
        <taxon>Eukaryota</taxon>
        <taxon>Viridiplantae</taxon>
        <taxon>Chlorophyta</taxon>
        <taxon>core chlorophytes</taxon>
        <taxon>Chlorophyceae</taxon>
        <taxon>CS clade</taxon>
        <taxon>Chlamydomonadales</taxon>
        <taxon>Volvocaceae</taxon>
        <taxon>Volvox</taxon>
    </lineage>
</organism>
<name>D8UDD9_VOLCA</name>
<dbReference type="PROSITE" id="PS50865">
    <property type="entry name" value="ZF_MYND_2"/>
    <property type="match status" value="1"/>
</dbReference>
<evidence type="ECO:0000256" key="4">
    <source>
        <dbReference type="PROSITE-ProRule" id="PRU00134"/>
    </source>
</evidence>
<dbReference type="InterPro" id="IPR002893">
    <property type="entry name" value="Znf_MYND"/>
</dbReference>
<feature type="non-terminal residue" evidence="7">
    <location>
        <position position="265"/>
    </location>
</feature>
<dbReference type="AlphaFoldDB" id="D8UDD9"/>
<keyword evidence="8" id="KW-1185">Reference proteome</keyword>